<keyword evidence="3" id="KW-0597">Phosphoprotein</keyword>
<evidence type="ECO:0000256" key="4">
    <source>
        <dbReference type="ARBA" id="ARBA00022723"/>
    </source>
</evidence>
<dbReference type="InterPro" id="IPR001781">
    <property type="entry name" value="Znf_LIM"/>
</dbReference>
<dbReference type="Pfam" id="PF02209">
    <property type="entry name" value="VHP"/>
    <property type="match status" value="1"/>
</dbReference>
<keyword evidence="6 8" id="KW-0862">Zinc</keyword>
<dbReference type="GO" id="GO:0001725">
    <property type="term" value="C:stress fiber"/>
    <property type="evidence" value="ECO:0007669"/>
    <property type="project" value="TreeGrafter"/>
</dbReference>
<comment type="subcellular location">
    <subcellularLocation>
        <location evidence="1">Cytoplasm</location>
    </subcellularLocation>
</comment>
<dbReference type="InterPro" id="IPR051618">
    <property type="entry name" value="Actin-binding_LIM"/>
</dbReference>
<evidence type="ECO:0000256" key="8">
    <source>
        <dbReference type="PROSITE-ProRule" id="PRU00125"/>
    </source>
</evidence>
<dbReference type="GeneTree" id="ENSGT00950000182850"/>
<dbReference type="InterPro" id="IPR032402">
    <property type="entry name" value="AbLIM_anchor"/>
</dbReference>
<dbReference type="Pfam" id="PF00412">
    <property type="entry name" value="LIM"/>
    <property type="match status" value="4"/>
</dbReference>
<dbReference type="GO" id="GO:0030032">
    <property type="term" value="P:lamellipodium assembly"/>
    <property type="evidence" value="ECO:0007669"/>
    <property type="project" value="TreeGrafter"/>
</dbReference>
<feature type="compositionally biased region" description="Basic and acidic residues" evidence="9">
    <location>
        <begin position="411"/>
        <end position="427"/>
    </location>
</feature>
<gene>
    <name evidence="12" type="primary">ABLIM3</name>
</gene>
<dbReference type="CDD" id="cd09327">
    <property type="entry name" value="LIM1_abLIM"/>
    <property type="match status" value="1"/>
</dbReference>
<feature type="domain" description="LIM zinc-binding" evidence="10">
    <location>
        <begin position="27"/>
        <end position="86"/>
    </location>
</feature>
<dbReference type="PROSITE" id="PS50023">
    <property type="entry name" value="LIM_DOMAIN_2"/>
    <property type="match status" value="3"/>
</dbReference>
<keyword evidence="7 8" id="KW-0440">LIM domain</keyword>
<dbReference type="PANTHER" id="PTHR24213:SF0">
    <property type="entry name" value="ACTIN-BINDING LIM PROTEIN 3"/>
    <property type="match status" value="1"/>
</dbReference>
<dbReference type="CDD" id="cd09328">
    <property type="entry name" value="LIM2_abLIM"/>
    <property type="match status" value="1"/>
</dbReference>
<reference evidence="12" key="2">
    <citation type="submission" date="2025-09" db="UniProtKB">
        <authorList>
            <consortium name="Ensembl"/>
        </authorList>
    </citation>
    <scope>IDENTIFICATION</scope>
</reference>
<feature type="region of interest" description="Disordered" evidence="9">
    <location>
        <begin position="500"/>
        <end position="529"/>
    </location>
</feature>
<feature type="domain" description="LIM zinc-binding" evidence="10">
    <location>
        <begin position="156"/>
        <end position="215"/>
    </location>
</feature>
<evidence type="ECO:0000313" key="13">
    <source>
        <dbReference type="Proteomes" id="UP000694546"/>
    </source>
</evidence>
<feature type="domain" description="LIM zinc-binding" evidence="10">
    <location>
        <begin position="87"/>
        <end position="146"/>
    </location>
</feature>
<evidence type="ECO:0000256" key="9">
    <source>
        <dbReference type="SAM" id="MobiDB-lite"/>
    </source>
</evidence>
<dbReference type="GO" id="GO:0046872">
    <property type="term" value="F:metal ion binding"/>
    <property type="evidence" value="ECO:0007669"/>
    <property type="project" value="UniProtKB-KW"/>
</dbReference>
<feature type="region of interest" description="Disordered" evidence="9">
    <location>
        <begin position="1"/>
        <end position="25"/>
    </location>
</feature>
<organism evidence="12 13">
    <name type="scientific">Gadus morhua</name>
    <name type="common">Atlantic cod</name>
    <dbReference type="NCBI Taxonomy" id="8049"/>
    <lineage>
        <taxon>Eukaryota</taxon>
        <taxon>Metazoa</taxon>
        <taxon>Chordata</taxon>
        <taxon>Craniata</taxon>
        <taxon>Vertebrata</taxon>
        <taxon>Euteleostomi</taxon>
        <taxon>Actinopterygii</taxon>
        <taxon>Neopterygii</taxon>
        <taxon>Teleostei</taxon>
        <taxon>Neoteleostei</taxon>
        <taxon>Acanthomorphata</taxon>
        <taxon>Zeiogadaria</taxon>
        <taxon>Gadariae</taxon>
        <taxon>Gadiformes</taxon>
        <taxon>Gadoidei</taxon>
        <taxon>Gadidae</taxon>
        <taxon>Gadus</taxon>
    </lineage>
</organism>
<dbReference type="GO" id="GO:0060271">
    <property type="term" value="P:cilium assembly"/>
    <property type="evidence" value="ECO:0007669"/>
    <property type="project" value="TreeGrafter"/>
</dbReference>
<evidence type="ECO:0000256" key="6">
    <source>
        <dbReference type="ARBA" id="ARBA00022833"/>
    </source>
</evidence>
<dbReference type="SMART" id="SM00132">
    <property type="entry name" value="LIM"/>
    <property type="match status" value="4"/>
</dbReference>
<feature type="region of interest" description="Disordered" evidence="9">
    <location>
        <begin position="362"/>
        <end position="480"/>
    </location>
</feature>
<dbReference type="Gene3D" id="2.10.110.10">
    <property type="entry name" value="Cysteine Rich Protein"/>
    <property type="match status" value="4"/>
</dbReference>
<dbReference type="CDD" id="cd09330">
    <property type="entry name" value="LIM4_abLIM"/>
    <property type="match status" value="1"/>
</dbReference>
<evidence type="ECO:0000256" key="3">
    <source>
        <dbReference type="ARBA" id="ARBA00022553"/>
    </source>
</evidence>
<dbReference type="SUPFAM" id="SSF47050">
    <property type="entry name" value="VHP, Villin headpiece domain"/>
    <property type="match status" value="1"/>
</dbReference>
<feature type="compositionally biased region" description="Polar residues" evidence="9">
    <location>
        <begin position="511"/>
        <end position="529"/>
    </location>
</feature>
<evidence type="ECO:0000256" key="2">
    <source>
        <dbReference type="ARBA" id="ARBA00022490"/>
    </source>
</evidence>
<feature type="domain" description="HP" evidence="11">
    <location>
        <begin position="564"/>
        <end position="632"/>
    </location>
</feature>
<evidence type="ECO:0000256" key="7">
    <source>
        <dbReference type="ARBA" id="ARBA00023038"/>
    </source>
</evidence>
<dbReference type="AlphaFoldDB" id="A0A8C5ABZ1"/>
<sequence>MTCFLSSAGTHQQGTAAGGRGASSGSIRCQRCREVCKGEVVRVQDTHFHVKCFTCTVCNCDLARSGFFQKKGEYVCTADYQRLYGTRCDRCDGFITGEVVSALGRTYHPRCFVCSLCRKPFPIGDRVTFSGKDCVCQQCSHTLVKPNEPIRIHGPSHCAGCGDEIKQGQSLLALEKQWHVSCFRCHTCSIALTGEYISKDGVPYCETHYHAQFGVKCETCCRYISGRVLEAGGKHYHPTCARCSRCNLMFKEGEEMYLTGNEVWHPLCKQAARAERRLRHRRLSEASISPPGSSIGSPSRVICARLESQILNYKDLAALPRVKAIYERQPDLIASAQQPHHRYMSEDDRLDTYSYGESLGTLSPCSQDYDSPDMKQRRCSSPGYIDSPTFSRQGMSPSMPRSPLHYGYPDNHPDAATKSRTSEDILRSSRLSTYSPESYAQSESDYYPYTSSPRSRSTQLCLDKPAVEPRRRSQRGASQAHLIGSGIGRLILKEEMKARSGSYDNDPWGSARNSRSGSKETLNTTGYGSTAYNNTVNGCEYLSLSLSLSLALALSFHRTSLAELISYNIYPYEALIVTTRGRNKLPKDVNRARLERHLSGEEFVQVFGMTVEDFDRLALWKRNELKKQARLF</sequence>
<proteinExistence type="predicted"/>
<dbReference type="InterPro" id="IPR036886">
    <property type="entry name" value="Villin_headpiece_dom_sf"/>
</dbReference>
<name>A0A8C5ABZ1_GADMO</name>
<protein>
    <submittedName>
        <fullName evidence="12">Actin binding LIM protein family, member 3</fullName>
    </submittedName>
</protein>
<dbReference type="Pfam" id="PF16182">
    <property type="entry name" value="AbLIM_anchor"/>
    <property type="match status" value="2"/>
</dbReference>
<dbReference type="GO" id="GO:0051015">
    <property type="term" value="F:actin filament binding"/>
    <property type="evidence" value="ECO:0007669"/>
    <property type="project" value="TreeGrafter"/>
</dbReference>
<keyword evidence="13" id="KW-1185">Reference proteome</keyword>
<dbReference type="Proteomes" id="UP000694546">
    <property type="component" value="Chromosome 10"/>
</dbReference>
<keyword evidence="5" id="KW-0677">Repeat</keyword>
<keyword evidence="4 8" id="KW-0479">Metal-binding</keyword>
<reference evidence="12" key="1">
    <citation type="submission" date="2025-08" db="UniProtKB">
        <authorList>
            <consortium name="Ensembl"/>
        </authorList>
    </citation>
    <scope>IDENTIFICATION</scope>
</reference>
<dbReference type="InterPro" id="IPR003128">
    <property type="entry name" value="Villin_headpiece"/>
</dbReference>
<evidence type="ECO:0000259" key="10">
    <source>
        <dbReference type="PROSITE" id="PS50023"/>
    </source>
</evidence>
<dbReference type="SMART" id="SM00153">
    <property type="entry name" value="VHP"/>
    <property type="match status" value="1"/>
</dbReference>
<feature type="compositionally biased region" description="Polar residues" evidence="9">
    <location>
        <begin position="429"/>
        <end position="444"/>
    </location>
</feature>
<dbReference type="PROSITE" id="PS51089">
    <property type="entry name" value="HP"/>
    <property type="match status" value="1"/>
</dbReference>
<evidence type="ECO:0000256" key="5">
    <source>
        <dbReference type="ARBA" id="ARBA00022737"/>
    </source>
</evidence>
<evidence type="ECO:0000313" key="12">
    <source>
        <dbReference type="Ensembl" id="ENSGMOP00000029653.1"/>
    </source>
</evidence>
<evidence type="ECO:0000259" key="11">
    <source>
        <dbReference type="PROSITE" id="PS51089"/>
    </source>
</evidence>
<dbReference type="CDD" id="cd09329">
    <property type="entry name" value="LIM3_abLIM"/>
    <property type="match status" value="1"/>
</dbReference>
<dbReference type="Ensembl" id="ENSGMOT00000026262.1">
    <property type="protein sequence ID" value="ENSGMOP00000029653.1"/>
    <property type="gene ID" value="ENSGMOG00000001852.2"/>
</dbReference>
<keyword evidence="2" id="KW-0963">Cytoplasm</keyword>
<dbReference type="SUPFAM" id="SSF57716">
    <property type="entry name" value="Glucocorticoid receptor-like (DNA-binding domain)"/>
    <property type="match status" value="6"/>
</dbReference>
<accession>A0A8C5ABZ1</accession>
<dbReference type="PANTHER" id="PTHR24213">
    <property type="entry name" value="ACTIN-BINDING LIM PROTEIN"/>
    <property type="match status" value="1"/>
</dbReference>
<feature type="compositionally biased region" description="Low complexity" evidence="9">
    <location>
        <begin position="446"/>
        <end position="458"/>
    </location>
</feature>
<dbReference type="PROSITE" id="PS00478">
    <property type="entry name" value="LIM_DOMAIN_1"/>
    <property type="match status" value="3"/>
</dbReference>
<dbReference type="Gene3D" id="1.10.950.10">
    <property type="entry name" value="Villin headpiece domain"/>
    <property type="match status" value="1"/>
</dbReference>
<evidence type="ECO:0000256" key="1">
    <source>
        <dbReference type="ARBA" id="ARBA00004496"/>
    </source>
</evidence>